<accession>A0AAN7YNX8</accession>
<dbReference type="InterPro" id="IPR036291">
    <property type="entry name" value="NAD(P)-bd_dom_sf"/>
</dbReference>
<dbReference type="Pfam" id="PF09130">
    <property type="entry name" value="DUF1932"/>
    <property type="match status" value="1"/>
</dbReference>
<protein>
    <recommendedName>
        <fullName evidence="1">Phosphogluconate dehydrogenase NAD-binding putative C-terminal domain-containing protein</fullName>
    </recommendedName>
</protein>
<name>A0AAN7YNX8_9PEZI</name>
<proteinExistence type="predicted"/>
<dbReference type="Proteomes" id="UP001310890">
    <property type="component" value="Unassembled WGS sequence"/>
</dbReference>
<reference evidence="2" key="1">
    <citation type="submission" date="2023-08" db="EMBL/GenBank/DDBJ databases">
        <title>Black Yeasts Isolated from many extreme environments.</title>
        <authorList>
            <person name="Coleine C."/>
            <person name="Stajich J.E."/>
            <person name="Selbmann L."/>
        </authorList>
    </citation>
    <scope>NUCLEOTIDE SEQUENCE</scope>
    <source>
        <strain evidence="2">CCFEE 5401</strain>
    </source>
</reference>
<evidence type="ECO:0000313" key="2">
    <source>
        <dbReference type="EMBL" id="KAK5109084.1"/>
    </source>
</evidence>
<evidence type="ECO:0000313" key="3">
    <source>
        <dbReference type="Proteomes" id="UP001310890"/>
    </source>
</evidence>
<dbReference type="AlphaFoldDB" id="A0AAN7YNX8"/>
<dbReference type="InterPro" id="IPR013328">
    <property type="entry name" value="6PGD_dom2"/>
</dbReference>
<dbReference type="EMBL" id="JAVRRL010000071">
    <property type="protein sequence ID" value="KAK5109084.1"/>
    <property type="molecule type" value="Genomic_DNA"/>
</dbReference>
<dbReference type="SUPFAM" id="SSF51735">
    <property type="entry name" value="NAD(P)-binding Rossmann-fold domains"/>
    <property type="match status" value="1"/>
</dbReference>
<evidence type="ECO:0000259" key="1">
    <source>
        <dbReference type="Pfam" id="PF09130"/>
    </source>
</evidence>
<organism evidence="2 3">
    <name type="scientific">Meristemomyces frigidus</name>
    <dbReference type="NCBI Taxonomy" id="1508187"/>
    <lineage>
        <taxon>Eukaryota</taxon>
        <taxon>Fungi</taxon>
        <taxon>Dikarya</taxon>
        <taxon>Ascomycota</taxon>
        <taxon>Pezizomycotina</taxon>
        <taxon>Dothideomycetes</taxon>
        <taxon>Dothideomycetidae</taxon>
        <taxon>Mycosphaerellales</taxon>
        <taxon>Teratosphaeriaceae</taxon>
        <taxon>Meristemomyces</taxon>
    </lineage>
</organism>
<gene>
    <name evidence="2" type="ORF">LTR62_007540</name>
</gene>
<dbReference type="InterPro" id="IPR008927">
    <property type="entry name" value="6-PGluconate_DH-like_C_sf"/>
</dbReference>
<dbReference type="Gene3D" id="3.40.50.720">
    <property type="entry name" value="NAD(P)-binding Rossmann-like Domain"/>
    <property type="match status" value="1"/>
</dbReference>
<comment type="caution">
    <text evidence="2">The sequence shown here is derived from an EMBL/GenBank/DDBJ whole genome shotgun (WGS) entry which is preliminary data.</text>
</comment>
<sequence>MTTPASPLATVGILSIGDMGVGIARLLKANNYRCITNASDRTTQNRARKNSVDLVPTDIELCNAAHYILSIVPPRDATTTAQRIITAASNPAFGKRESPLSFIDLNAVSPRTARDIAALFQNSAPDIRLIDGGIIGAPPKLKDDGSWFRPSIPVSGPYRLNLAQPSGAHLAETLNMKHINNKIGSATGLKMCFAALSKGFTALAIESFTTAHALGVTAELQSHLEEFNPMAAHSAARGLTAMPPKAYRWVREMEEIAATFESEGGFEARESIFRPVARVYELVADGTELGKEVTEERKRGKTVEDVAALMGQGIRRRKEKRE</sequence>
<feature type="domain" description="Phosphogluconate dehydrogenase NAD-binding putative C-terminal" evidence="1">
    <location>
        <begin position="211"/>
        <end position="283"/>
    </location>
</feature>
<dbReference type="Gene3D" id="1.10.1040.10">
    <property type="entry name" value="N-(1-d-carboxylethyl)-l-norvaline Dehydrogenase, domain 2"/>
    <property type="match status" value="1"/>
</dbReference>
<dbReference type="SUPFAM" id="SSF48179">
    <property type="entry name" value="6-phosphogluconate dehydrogenase C-terminal domain-like"/>
    <property type="match status" value="1"/>
</dbReference>
<dbReference type="InterPro" id="IPR015814">
    <property type="entry name" value="Pgluconate_DH_NAD-bd_C"/>
</dbReference>